<sequence>MSRKSVFFYGVYCRNGWPASGAATMARPPADRAQPPSRLAGVHPFSVASSACSDRLCARSSFVVSQWSIMEIQDNLRRGKETQLRQNARRIKNETIKGRNHKRSKRVTASIFGVICGLRPTTSREKAVTSLLYGDFSGCAATKCGIANEPFVIEPAGVFVDPVLPLLAVTPGSLVSKGALVEAKYPVTARNLTPQEAVKEKKWTYCILKDNHLHLKENHPYRHTKIIHFGRKKLRNPLTNFFMGCLLPEIIDPCYTRGRPEFIPISLELSELRPSDVGSYD</sequence>
<name>A0ABQ9I5H5_9NEOP</name>
<dbReference type="Proteomes" id="UP001159363">
    <property type="component" value="Chromosome 2"/>
</dbReference>
<dbReference type="PANTHER" id="PTHR46609">
    <property type="entry name" value="EXONUCLEASE, PHAGE-TYPE/RECB, C-TERMINAL DOMAIN-CONTAINING PROTEIN"/>
    <property type="match status" value="1"/>
</dbReference>
<dbReference type="SUPFAM" id="SSF52980">
    <property type="entry name" value="Restriction endonuclease-like"/>
    <property type="match status" value="1"/>
</dbReference>
<dbReference type="PANTHER" id="PTHR46609:SF8">
    <property type="entry name" value="YQAJ VIRAL RECOMBINASE DOMAIN-CONTAINING PROTEIN"/>
    <property type="match status" value="1"/>
</dbReference>
<evidence type="ECO:0008006" key="3">
    <source>
        <dbReference type="Google" id="ProtNLM"/>
    </source>
</evidence>
<dbReference type="InterPro" id="IPR051703">
    <property type="entry name" value="NF-kappa-B_Signaling_Reg"/>
</dbReference>
<dbReference type="InterPro" id="IPR011335">
    <property type="entry name" value="Restrct_endonuc-II-like"/>
</dbReference>
<dbReference type="InterPro" id="IPR011604">
    <property type="entry name" value="PDDEXK-like_dom_sf"/>
</dbReference>
<comment type="caution">
    <text evidence="1">The sequence shown here is derived from an EMBL/GenBank/DDBJ whole genome shotgun (WGS) entry which is preliminary data.</text>
</comment>
<evidence type="ECO:0000313" key="1">
    <source>
        <dbReference type="EMBL" id="KAJ8891504.1"/>
    </source>
</evidence>
<evidence type="ECO:0000313" key="2">
    <source>
        <dbReference type="Proteomes" id="UP001159363"/>
    </source>
</evidence>
<keyword evidence="2" id="KW-1185">Reference proteome</keyword>
<gene>
    <name evidence="1" type="ORF">PR048_004032</name>
</gene>
<dbReference type="Gene3D" id="3.90.320.10">
    <property type="match status" value="1"/>
</dbReference>
<reference evidence="1 2" key="1">
    <citation type="submission" date="2023-02" db="EMBL/GenBank/DDBJ databases">
        <title>LHISI_Scaffold_Assembly.</title>
        <authorList>
            <person name="Stuart O.P."/>
            <person name="Cleave R."/>
            <person name="Magrath M.J.L."/>
            <person name="Mikheyev A.S."/>
        </authorList>
    </citation>
    <scope>NUCLEOTIDE SEQUENCE [LARGE SCALE GENOMIC DNA]</scope>
    <source>
        <strain evidence="1">Daus_M_001</strain>
        <tissue evidence="1">Leg muscle</tissue>
    </source>
</reference>
<accession>A0ABQ9I5H5</accession>
<dbReference type="EMBL" id="JARBHB010000002">
    <property type="protein sequence ID" value="KAJ8891504.1"/>
    <property type="molecule type" value="Genomic_DNA"/>
</dbReference>
<protein>
    <recommendedName>
        <fullName evidence="3">YqaJ viral recombinase domain-containing protein</fullName>
    </recommendedName>
</protein>
<proteinExistence type="predicted"/>
<organism evidence="1 2">
    <name type="scientific">Dryococelus australis</name>
    <dbReference type="NCBI Taxonomy" id="614101"/>
    <lineage>
        <taxon>Eukaryota</taxon>
        <taxon>Metazoa</taxon>
        <taxon>Ecdysozoa</taxon>
        <taxon>Arthropoda</taxon>
        <taxon>Hexapoda</taxon>
        <taxon>Insecta</taxon>
        <taxon>Pterygota</taxon>
        <taxon>Neoptera</taxon>
        <taxon>Polyneoptera</taxon>
        <taxon>Phasmatodea</taxon>
        <taxon>Verophasmatodea</taxon>
        <taxon>Anareolatae</taxon>
        <taxon>Phasmatidae</taxon>
        <taxon>Eurycanthinae</taxon>
        <taxon>Dryococelus</taxon>
    </lineage>
</organism>